<dbReference type="OrthoDB" id="119159at2759"/>
<dbReference type="PANTHER" id="PTHR24559:SF444">
    <property type="entry name" value="REVERSE TRANSCRIPTASE DOMAIN-CONTAINING PROTEIN"/>
    <property type="match status" value="1"/>
</dbReference>
<comment type="caution">
    <text evidence="2">The sequence shown here is derived from an EMBL/GenBank/DDBJ whole genome shotgun (WGS) entry which is preliminary data.</text>
</comment>
<dbReference type="SUPFAM" id="SSF51283">
    <property type="entry name" value="dUTPase-like"/>
    <property type="match status" value="1"/>
</dbReference>
<dbReference type="InterPro" id="IPR000477">
    <property type="entry name" value="RT_dom"/>
</dbReference>
<dbReference type="PANTHER" id="PTHR24559">
    <property type="entry name" value="TRANSPOSON TY3-I GAG-POL POLYPROTEIN"/>
    <property type="match status" value="1"/>
</dbReference>
<evidence type="ECO:0000313" key="2">
    <source>
        <dbReference type="EMBL" id="RAW36155.1"/>
    </source>
</evidence>
<dbReference type="STRING" id="29920.A0A329SHF0"/>
<evidence type="ECO:0000313" key="3">
    <source>
        <dbReference type="Proteomes" id="UP000251314"/>
    </source>
</evidence>
<dbReference type="EMBL" id="MJFZ01000147">
    <property type="protein sequence ID" value="RAW36155.1"/>
    <property type="molecule type" value="Genomic_DNA"/>
</dbReference>
<accession>A0A329SHF0</accession>
<dbReference type="Proteomes" id="UP000251314">
    <property type="component" value="Unassembled WGS sequence"/>
</dbReference>
<dbReference type="AlphaFoldDB" id="A0A329SHF0"/>
<protein>
    <recommendedName>
        <fullName evidence="1">Reverse transcriptase domain-containing protein</fullName>
    </recommendedName>
</protein>
<dbReference type="CDD" id="cd01647">
    <property type="entry name" value="RT_LTR"/>
    <property type="match status" value="1"/>
</dbReference>
<dbReference type="VEuPathDB" id="FungiDB:PC110_g7560"/>
<feature type="domain" description="Reverse transcriptase" evidence="1">
    <location>
        <begin position="366"/>
        <end position="440"/>
    </location>
</feature>
<evidence type="ECO:0000259" key="1">
    <source>
        <dbReference type="Pfam" id="PF00078"/>
    </source>
</evidence>
<gene>
    <name evidence="2" type="ORF">PC110_g7560</name>
</gene>
<dbReference type="InterPro" id="IPR053134">
    <property type="entry name" value="RNA-dir_DNA_polymerase"/>
</dbReference>
<dbReference type="Pfam" id="PF00078">
    <property type="entry name" value="RVT_1"/>
    <property type="match status" value="1"/>
</dbReference>
<dbReference type="InterPro" id="IPR043502">
    <property type="entry name" value="DNA/RNA_pol_sf"/>
</dbReference>
<dbReference type="SUPFAM" id="SSF56672">
    <property type="entry name" value="DNA/RNA polymerases"/>
    <property type="match status" value="1"/>
</dbReference>
<organism evidence="2 3">
    <name type="scientific">Phytophthora cactorum</name>
    <dbReference type="NCBI Taxonomy" id="29920"/>
    <lineage>
        <taxon>Eukaryota</taxon>
        <taxon>Sar</taxon>
        <taxon>Stramenopiles</taxon>
        <taxon>Oomycota</taxon>
        <taxon>Peronosporomycetes</taxon>
        <taxon>Peronosporales</taxon>
        <taxon>Peronosporaceae</taxon>
        <taxon>Phytophthora</taxon>
    </lineage>
</organism>
<keyword evidence="3" id="KW-1185">Reference proteome</keyword>
<sequence>MKVVVELADGFGVCDDGEGGVPELPRVVKGGRRVACGVGNFEALSSGYIDCLSVISDDRRCGRDAEPDRQTILGAVGTESTHWGLFCAVIDVTEQNLTRKNTGEVLPLGMVIVHEPYMATMAISVRLPPRGQALVGTQVVGDVEDEAIALVEGSTGLAPNLCVARSFCTTKEGKAVVEICNASTEEYWVNRGTVVASLSVVPKTAFGFEEPSEKMENPEGRAQTRDGETAVAMPATVERKEREGELVKAAAPDVSPDKDVGAKTNFTESNLSEETKDVFQSELNGFYNMFVESSMKPGRTEMLYHKIGTGDSVPIKQQPYRVSLAEGEVMESEIRQYLENGSIRPSNSPCASPVLMIRKSDGGMISCIDYPKLNAVIVKGCYPMPLIDDILDVLGDAQLFSTTDFAVGYWHVPMEEGSIPKTAFTCKYGIYEWLVMPFGLCKRCRHSNGCWRRY</sequence>
<dbReference type="Gene3D" id="3.10.10.10">
    <property type="entry name" value="HIV Type 1 Reverse Transcriptase, subunit A, domain 1"/>
    <property type="match status" value="1"/>
</dbReference>
<reference evidence="2 3" key="1">
    <citation type="submission" date="2018-01" db="EMBL/GenBank/DDBJ databases">
        <title>Draft genome of the strawberry crown rot pathogen Phytophthora cactorum.</title>
        <authorList>
            <person name="Armitage A.D."/>
            <person name="Lysoe E."/>
            <person name="Nellist C.F."/>
            <person name="Harrison R.J."/>
            <person name="Brurberg M.B."/>
        </authorList>
    </citation>
    <scope>NUCLEOTIDE SEQUENCE [LARGE SCALE GENOMIC DNA]</scope>
    <source>
        <strain evidence="2 3">10300</strain>
    </source>
</reference>
<name>A0A329SHF0_9STRA</name>
<dbReference type="InterPro" id="IPR036157">
    <property type="entry name" value="dUTPase-like_sf"/>
</dbReference>
<proteinExistence type="predicted"/>